<dbReference type="STRING" id="948595.L2GSB5"/>
<sequence>MHSPCISTSRCDKATECFMKRLYTFIKCKICHTNTALYQTSSNKIICRQCKEKGKFKNCIFAHTLFNLSNYFHNNVFNRGSTPSDSSFAEECPQTDAGVACASDYTSNATITIENANKDAEISKLSFSLGSYLESSPLKSNATQRSAKMPVLKYNSLSSDLDHFDCPLRPTSLDLSDSPAKAGLAFHPTTLSLPPEKHHKQLRIVLRRNRTDKIDEIGDIYMCFSNLNEYQQRYVAKKFKMYKKKYKRIFLCKKMSTKVTHLIINTSSNMCIRSYKYLYAGLRGIYILNFAFFIDFENQMEDKCSWYQFFVDGDLSYGINSLSTNVLRKDNLIFERVNFTIDRKKTSYQLTKLVQLGGGTINSKKKIDINITIDHPCEIYDYISSNKRLG</sequence>
<dbReference type="RefSeq" id="XP_008075025.1">
    <property type="nucleotide sequence ID" value="XM_008076834.1"/>
</dbReference>
<name>L2GSB5_VAVCU</name>
<dbReference type="OrthoDB" id="10379484at2759"/>
<dbReference type="OMA" id="ITIDHPC"/>
<dbReference type="GeneID" id="19879880"/>
<evidence type="ECO:0000313" key="2">
    <source>
        <dbReference type="Proteomes" id="UP000011081"/>
    </source>
</evidence>
<dbReference type="SUPFAM" id="SSF52113">
    <property type="entry name" value="BRCT domain"/>
    <property type="match status" value="1"/>
</dbReference>
<dbReference type="InParanoid" id="L2GSB5"/>
<organism evidence="1 2">
    <name type="scientific">Vavraia culicis (isolate floridensis)</name>
    <name type="common">Microsporidian parasite</name>
    <dbReference type="NCBI Taxonomy" id="948595"/>
    <lineage>
        <taxon>Eukaryota</taxon>
        <taxon>Fungi</taxon>
        <taxon>Fungi incertae sedis</taxon>
        <taxon>Microsporidia</taxon>
        <taxon>Pleistophoridae</taxon>
        <taxon>Vavraia</taxon>
    </lineage>
</organism>
<keyword evidence="2" id="KW-1185">Reference proteome</keyword>
<dbReference type="EMBL" id="GL877442">
    <property type="protein sequence ID" value="ELA46519.1"/>
    <property type="molecule type" value="Genomic_DNA"/>
</dbReference>
<evidence type="ECO:0000313" key="1">
    <source>
        <dbReference type="EMBL" id="ELA46519.1"/>
    </source>
</evidence>
<accession>L2GSB5</accession>
<dbReference type="InterPro" id="IPR036420">
    <property type="entry name" value="BRCT_dom_sf"/>
</dbReference>
<reference evidence="2" key="1">
    <citation type="submission" date="2011-03" db="EMBL/GenBank/DDBJ databases">
        <title>The genome sequence of Vavraia culicis strain floridensis.</title>
        <authorList>
            <consortium name="The Broad Institute Genome Sequencing Platform"/>
            <person name="Cuomo C."/>
            <person name="Becnel J."/>
            <person name="Sanscrainte N."/>
            <person name="Young S.K."/>
            <person name="Zeng Q."/>
            <person name="Gargeya S."/>
            <person name="Fitzgerald M."/>
            <person name="Haas B."/>
            <person name="Abouelleil A."/>
            <person name="Alvarado L."/>
            <person name="Arachchi H.M."/>
            <person name="Berlin A."/>
            <person name="Chapman S.B."/>
            <person name="Gearin G."/>
            <person name="Goldberg J."/>
            <person name="Griggs A."/>
            <person name="Gujja S."/>
            <person name="Hansen M."/>
            <person name="Heiman D."/>
            <person name="Howarth C."/>
            <person name="Larimer J."/>
            <person name="Lui A."/>
            <person name="MacDonald P.J.P."/>
            <person name="McCowen C."/>
            <person name="Montmayeur A."/>
            <person name="Murphy C."/>
            <person name="Neiman D."/>
            <person name="Pearson M."/>
            <person name="Priest M."/>
            <person name="Roberts A."/>
            <person name="Saif S."/>
            <person name="Shea T."/>
            <person name="Sisk P."/>
            <person name="Stolte C."/>
            <person name="Sykes S."/>
            <person name="Wortman J."/>
            <person name="Nusbaum C."/>
            <person name="Birren B."/>
        </authorList>
    </citation>
    <scope>NUCLEOTIDE SEQUENCE [LARGE SCALE GENOMIC DNA]</scope>
    <source>
        <strain evidence="2">floridensis</strain>
    </source>
</reference>
<dbReference type="VEuPathDB" id="MicrosporidiaDB:VCUG_02011"/>
<protein>
    <recommendedName>
        <fullName evidence="3">BRCT domain-containing protein</fullName>
    </recommendedName>
</protein>
<dbReference type="Gene3D" id="3.40.50.10190">
    <property type="entry name" value="BRCT domain"/>
    <property type="match status" value="1"/>
</dbReference>
<proteinExistence type="predicted"/>
<evidence type="ECO:0008006" key="3">
    <source>
        <dbReference type="Google" id="ProtNLM"/>
    </source>
</evidence>
<dbReference type="HOGENOM" id="CLU_704343_0_0_1"/>
<gene>
    <name evidence="1" type="ORF">VCUG_02011</name>
</gene>
<dbReference type="Proteomes" id="UP000011081">
    <property type="component" value="Unassembled WGS sequence"/>
</dbReference>
<dbReference type="AlphaFoldDB" id="L2GSB5"/>